<protein>
    <recommendedName>
        <fullName evidence="3">Single domain-containing protein</fullName>
    </recommendedName>
</protein>
<dbReference type="InterPro" id="IPR029277">
    <property type="entry name" value="SVWC_dom"/>
</dbReference>
<sequence length="272" mass="30627">MYQYLYILCSIQYFPLTFGGLFSTDTVEFKDATCRYRDLFFNSYYYPKGECKRVQCHASTKTLTVETCLSKPTRETCTLTKESDAKKGNFPLCCAVYTCNNQDIYFGMTTTYSADSAAVITPLGWVETSSHWEAKTLYIPTIPEIGECAKEVEGLKFVNHLLGSKCNEVQCKSGESYATVRGCPILDRSIHKCGFINLGTEAAKYPECCPLYTCPPSGYQAKIIEIKNAEVVVKDDKCVYETLSTRHSWVKGKSCFDLTCNKKKGLLLVKYV</sequence>
<dbReference type="EMBL" id="JO844991">
    <property type="protein sequence ID" value="AEO36608.1"/>
    <property type="molecule type" value="mRNA"/>
</dbReference>
<name>G3MSZ0_AMBMU</name>
<feature type="domain" description="Single" evidence="3">
    <location>
        <begin position="34"/>
        <end position="99"/>
    </location>
</feature>
<evidence type="ECO:0000313" key="4">
    <source>
        <dbReference type="EMBL" id="AEO36608.1"/>
    </source>
</evidence>
<evidence type="ECO:0000256" key="1">
    <source>
        <dbReference type="ARBA" id="ARBA00004613"/>
    </source>
</evidence>
<dbReference type="AlphaFoldDB" id="G3MSZ0"/>
<keyword evidence="2" id="KW-0964">Secreted</keyword>
<dbReference type="Pfam" id="PF15430">
    <property type="entry name" value="SVWC"/>
    <property type="match status" value="2"/>
</dbReference>
<dbReference type="SMART" id="SM01318">
    <property type="entry name" value="SVWC"/>
    <property type="match status" value="2"/>
</dbReference>
<accession>G3MSZ0</accession>
<evidence type="ECO:0000256" key="2">
    <source>
        <dbReference type="ARBA" id="ARBA00022525"/>
    </source>
</evidence>
<comment type="subcellular location">
    <subcellularLocation>
        <location evidence="1">Secreted</location>
    </subcellularLocation>
</comment>
<proteinExistence type="evidence at transcript level"/>
<reference evidence="4" key="1">
    <citation type="journal article" date="2011" name="PLoS ONE">
        <title>A deep insight into the sialotranscriptome of the gulf coast tick, Amblyomma maculatum.</title>
        <authorList>
            <person name="Karim S."/>
            <person name="Singh P."/>
            <person name="Ribeiro J.M."/>
        </authorList>
    </citation>
    <scope>NUCLEOTIDE SEQUENCE</scope>
    <source>
        <tissue evidence="4">Salivary gland</tissue>
    </source>
</reference>
<organism evidence="4">
    <name type="scientific">Amblyomma maculatum</name>
    <name type="common">Gulf Coast tick</name>
    <dbReference type="NCBI Taxonomy" id="34609"/>
    <lineage>
        <taxon>Eukaryota</taxon>
        <taxon>Metazoa</taxon>
        <taxon>Ecdysozoa</taxon>
        <taxon>Arthropoda</taxon>
        <taxon>Chelicerata</taxon>
        <taxon>Arachnida</taxon>
        <taxon>Acari</taxon>
        <taxon>Parasitiformes</taxon>
        <taxon>Ixodida</taxon>
        <taxon>Ixodoidea</taxon>
        <taxon>Ixodidae</taxon>
        <taxon>Amblyomminae</taxon>
        <taxon>Amblyomma</taxon>
    </lineage>
</organism>
<feature type="domain" description="Single" evidence="3">
    <location>
        <begin position="148"/>
        <end position="214"/>
    </location>
</feature>
<dbReference type="GO" id="GO:0005576">
    <property type="term" value="C:extracellular region"/>
    <property type="evidence" value="ECO:0007669"/>
    <property type="project" value="UniProtKB-SubCell"/>
</dbReference>
<evidence type="ECO:0000259" key="3">
    <source>
        <dbReference type="SMART" id="SM01318"/>
    </source>
</evidence>